<proteinExistence type="predicted"/>
<dbReference type="InterPro" id="IPR029044">
    <property type="entry name" value="Nucleotide-diphossugar_trans"/>
</dbReference>
<dbReference type="PANTHER" id="PTHR43179">
    <property type="entry name" value="RHAMNOSYLTRANSFERASE WBBL"/>
    <property type="match status" value="1"/>
</dbReference>
<dbReference type="InterPro" id="IPR019290">
    <property type="entry name" value="GlycosylTrfase-like_prok"/>
</dbReference>
<gene>
    <name evidence="2" type="ORF">VL15_08625</name>
</gene>
<organism evidence="2 3">
    <name type="scientific">Burkholderia cepacia</name>
    <name type="common">Pseudomonas cepacia</name>
    <dbReference type="NCBI Taxonomy" id="292"/>
    <lineage>
        <taxon>Bacteria</taxon>
        <taxon>Pseudomonadati</taxon>
        <taxon>Pseudomonadota</taxon>
        <taxon>Betaproteobacteria</taxon>
        <taxon>Burkholderiales</taxon>
        <taxon>Burkholderiaceae</taxon>
        <taxon>Burkholderia</taxon>
        <taxon>Burkholderia cepacia complex</taxon>
    </lineage>
</organism>
<evidence type="ECO:0000259" key="1">
    <source>
        <dbReference type="Pfam" id="PF10111"/>
    </source>
</evidence>
<dbReference type="RefSeq" id="WP_048244896.1">
    <property type="nucleotide sequence ID" value="NZ_LDWR01000014.1"/>
</dbReference>
<protein>
    <submittedName>
        <fullName evidence="2">Glycosyl transferase family 2</fullName>
    </submittedName>
</protein>
<sequence length="280" mass="31052">MSTLEPLSLDIVVTWRGRHELKQALPSLCQLAARHDGGVTVVNYGGDADQLRDLMAGHAANVKVVRVDESGWFNKARAQNIGAAHTRRPLLFFCDCDIIIPDGQLDALVRQLQAEPDAFGTVAGVTETVRNARKAGQVAMFGYHLKLRLANGRALEIIDNEEDAADGTRQAPGLLMVRRVGFECIGGYNGCLLGWGWEDQDMIARLTLSAGLMRRQSGTVLHVSHDDDARIRHYPPVQDRWESRDRMFRQALANYDRGDWLGTYEEDALRATTRSPVSAS</sequence>
<comment type="caution">
    <text evidence="2">The sequence shown here is derived from an EMBL/GenBank/DDBJ whole genome shotgun (WGS) entry which is preliminary data.</text>
</comment>
<feature type="domain" description="Glycosyltransferase 2-like prokaryotic type" evidence="1">
    <location>
        <begin position="40"/>
        <end position="216"/>
    </location>
</feature>
<dbReference type="PANTHER" id="PTHR43179:SF7">
    <property type="entry name" value="RHAMNOSYLTRANSFERASE WBBL"/>
    <property type="match status" value="1"/>
</dbReference>
<dbReference type="Gene3D" id="3.90.550.10">
    <property type="entry name" value="Spore Coat Polysaccharide Biosynthesis Protein SpsA, Chain A"/>
    <property type="match status" value="1"/>
</dbReference>
<dbReference type="GO" id="GO:0016740">
    <property type="term" value="F:transferase activity"/>
    <property type="evidence" value="ECO:0007669"/>
    <property type="project" value="UniProtKB-KW"/>
</dbReference>
<evidence type="ECO:0000313" key="2">
    <source>
        <dbReference type="EMBL" id="KML60451.1"/>
    </source>
</evidence>
<evidence type="ECO:0000313" key="3">
    <source>
        <dbReference type="Proteomes" id="UP000036338"/>
    </source>
</evidence>
<reference evidence="2 3" key="1">
    <citation type="submission" date="2015-05" db="EMBL/GenBank/DDBJ databases">
        <title>Draft genome of Burkholderia cepacia LK29.</title>
        <authorList>
            <person name="Chan X.Y."/>
        </authorList>
    </citation>
    <scope>NUCLEOTIDE SEQUENCE [LARGE SCALE GENOMIC DNA]</scope>
    <source>
        <strain evidence="2 3">LK29</strain>
    </source>
</reference>
<keyword evidence="2" id="KW-0808">Transferase</keyword>
<dbReference type="AlphaFoldDB" id="A0A0J5X7E9"/>
<name>A0A0J5X7E9_BURCE</name>
<dbReference type="SUPFAM" id="SSF53448">
    <property type="entry name" value="Nucleotide-diphospho-sugar transferases"/>
    <property type="match status" value="1"/>
</dbReference>
<dbReference type="EMBL" id="LDWR01000014">
    <property type="protein sequence ID" value="KML60451.1"/>
    <property type="molecule type" value="Genomic_DNA"/>
</dbReference>
<dbReference type="Pfam" id="PF10111">
    <property type="entry name" value="Glyco_tranf_2_2"/>
    <property type="match status" value="1"/>
</dbReference>
<dbReference type="Proteomes" id="UP000036338">
    <property type="component" value="Unassembled WGS sequence"/>
</dbReference>
<accession>A0A0J5X7E9</accession>
<dbReference type="PATRIC" id="fig|292.27.peg.1310"/>